<evidence type="ECO:0000313" key="4">
    <source>
        <dbReference type="Proteomes" id="UP001550348"/>
    </source>
</evidence>
<dbReference type="InterPro" id="IPR006311">
    <property type="entry name" value="TAT_signal"/>
</dbReference>
<dbReference type="Proteomes" id="UP001550348">
    <property type="component" value="Unassembled WGS sequence"/>
</dbReference>
<evidence type="ECO:0000313" key="3">
    <source>
        <dbReference type="EMBL" id="MEU0151731.1"/>
    </source>
</evidence>
<evidence type="ECO:0000256" key="1">
    <source>
        <dbReference type="SAM" id="MobiDB-lite"/>
    </source>
</evidence>
<keyword evidence="4" id="KW-1185">Reference proteome</keyword>
<evidence type="ECO:0000256" key="2">
    <source>
        <dbReference type="SAM" id="SignalP"/>
    </source>
</evidence>
<gene>
    <name evidence="3" type="ORF">ABZ071_07355</name>
</gene>
<proteinExistence type="predicted"/>
<reference evidence="3 4" key="1">
    <citation type="submission" date="2024-06" db="EMBL/GenBank/DDBJ databases">
        <title>The Natural Products Discovery Center: Release of the First 8490 Sequenced Strains for Exploring Actinobacteria Biosynthetic Diversity.</title>
        <authorList>
            <person name="Kalkreuter E."/>
            <person name="Kautsar S.A."/>
            <person name="Yang D."/>
            <person name="Bader C.D."/>
            <person name="Teijaro C.N."/>
            <person name="Fluegel L."/>
            <person name="Davis C.M."/>
            <person name="Simpson J.R."/>
            <person name="Lauterbach L."/>
            <person name="Steele A.D."/>
            <person name="Gui C."/>
            <person name="Meng S."/>
            <person name="Li G."/>
            <person name="Viehrig K."/>
            <person name="Ye F."/>
            <person name="Su P."/>
            <person name="Kiefer A.F."/>
            <person name="Nichols A."/>
            <person name="Cepeda A.J."/>
            <person name="Yan W."/>
            <person name="Fan B."/>
            <person name="Jiang Y."/>
            <person name="Adhikari A."/>
            <person name="Zheng C.-J."/>
            <person name="Schuster L."/>
            <person name="Cowan T.M."/>
            <person name="Smanski M.J."/>
            <person name="Chevrette M.G."/>
            <person name="De Carvalho L.P.S."/>
            <person name="Shen B."/>
        </authorList>
    </citation>
    <scope>NUCLEOTIDE SEQUENCE [LARGE SCALE GENOMIC DNA]</scope>
    <source>
        <strain evidence="3 4">NPDC006286</strain>
    </source>
</reference>
<dbReference type="EMBL" id="JBEXRX010000012">
    <property type="protein sequence ID" value="MEU0151731.1"/>
    <property type="molecule type" value="Genomic_DNA"/>
</dbReference>
<feature type="signal peptide" evidence="2">
    <location>
        <begin position="1"/>
        <end position="33"/>
    </location>
</feature>
<sequence>MTHPSALGRRVLVALAAVALTAAGLAPAGPAGAAPDHSTLVRATPSTASPDIMDGTVDAIHDAGTKIIIRLGPSGRRSGWPRSG</sequence>
<feature type="chain" id="PRO_5046161163" evidence="2">
    <location>
        <begin position="34"/>
        <end position="84"/>
    </location>
</feature>
<organism evidence="3 4">
    <name type="scientific">Micromonospora fulviviridis</name>
    <dbReference type="NCBI Taxonomy" id="47860"/>
    <lineage>
        <taxon>Bacteria</taxon>
        <taxon>Bacillati</taxon>
        <taxon>Actinomycetota</taxon>
        <taxon>Actinomycetes</taxon>
        <taxon>Micromonosporales</taxon>
        <taxon>Micromonosporaceae</taxon>
        <taxon>Micromonospora</taxon>
    </lineage>
</organism>
<keyword evidence="2" id="KW-0732">Signal</keyword>
<comment type="caution">
    <text evidence="3">The sequence shown here is derived from an EMBL/GenBank/DDBJ whole genome shotgun (WGS) entry which is preliminary data.</text>
</comment>
<accession>A0ABV2VG04</accession>
<protein>
    <submittedName>
        <fullName evidence="3">Uncharacterized protein</fullName>
    </submittedName>
</protein>
<dbReference type="PROSITE" id="PS51318">
    <property type="entry name" value="TAT"/>
    <property type="match status" value="1"/>
</dbReference>
<feature type="region of interest" description="Disordered" evidence="1">
    <location>
        <begin position="28"/>
        <end position="47"/>
    </location>
</feature>
<name>A0ABV2VG04_9ACTN</name>